<reference evidence="2 3" key="1">
    <citation type="submission" date="2020-06" db="EMBL/GenBank/DDBJ databases">
        <title>Actinomadura xiongansis sp. nov., isolated from soil of Baiyangdian.</title>
        <authorList>
            <person name="Zhang X."/>
        </authorList>
    </citation>
    <scope>NUCLEOTIDE SEQUENCE [LARGE SCALE GENOMIC DNA]</scope>
    <source>
        <strain evidence="2 3">HBUM206468</strain>
    </source>
</reference>
<protein>
    <recommendedName>
        <fullName evidence="1">YbaK/aminoacyl-tRNA synthetase-associated domain-containing protein</fullName>
    </recommendedName>
</protein>
<dbReference type="InterPro" id="IPR036754">
    <property type="entry name" value="YbaK/aa-tRNA-synt-asso_dom_sf"/>
</dbReference>
<gene>
    <name evidence="2" type="ORF">HKK74_11755</name>
</gene>
<keyword evidence="3" id="KW-1185">Reference proteome</keyword>
<dbReference type="RefSeq" id="WP_187243184.1">
    <property type="nucleotide sequence ID" value="NZ_BAAAOK010000059.1"/>
</dbReference>
<proteinExistence type="predicted"/>
<comment type="caution">
    <text evidence="2">The sequence shown here is derived from an EMBL/GenBank/DDBJ whole genome shotgun (WGS) entry which is preliminary data.</text>
</comment>
<dbReference type="SUPFAM" id="SSF55826">
    <property type="entry name" value="YbaK/ProRS associated domain"/>
    <property type="match status" value="1"/>
</dbReference>
<dbReference type="Proteomes" id="UP000805614">
    <property type="component" value="Unassembled WGS sequence"/>
</dbReference>
<accession>A0ABR7LNN2</accession>
<sequence length="184" mass="19706">MKDALAIHRMLLERETLHEIVRLPHAIANADELPGAGLPVHRCLATRVFAFTGSEQATTGYLAAVIVAAGGTVGTEPVRLALGARTVRPARADLINTVTEFAAELVCPLMLPESMTVLIDHRLTDRLRGDDVVYTATGEPWTALGVRTADLNASCGAEPIDLCPIITSAMALPLLSHRPRRASR</sequence>
<dbReference type="Pfam" id="PF04073">
    <property type="entry name" value="tRNA_edit"/>
    <property type="match status" value="1"/>
</dbReference>
<evidence type="ECO:0000259" key="1">
    <source>
        <dbReference type="Pfam" id="PF04073"/>
    </source>
</evidence>
<organism evidence="2 3">
    <name type="scientific">Actinomadura alba</name>
    <dbReference type="NCBI Taxonomy" id="406431"/>
    <lineage>
        <taxon>Bacteria</taxon>
        <taxon>Bacillati</taxon>
        <taxon>Actinomycetota</taxon>
        <taxon>Actinomycetes</taxon>
        <taxon>Streptosporangiales</taxon>
        <taxon>Thermomonosporaceae</taxon>
        <taxon>Actinomadura</taxon>
    </lineage>
</organism>
<dbReference type="Gene3D" id="3.90.960.10">
    <property type="entry name" value="YbaK/aminoacyl-tRNA synthetase-associated domain"/>
    <property type="match status" value="1"/>
</dbReference>
<name>A0ABR7LNN2_9ACTN</name>
<evidence type="ECO:0000313" key="3">
    <source>
        <dbReference type="Proteomes" id="UP000805614"/>
    </source>
</evidence>
<feature type="domain" description="YbaK/aminoacyl-tRNA synthetase-associated" evidence="1">
    <location>
        <begin position="56"/>
        <end position="151"/>
    </location>
</feature>
<dbReference type="InterPro" id="IPR007214">
    <property type="entry name" value="YbaK/aa-tRNA-synth-assoc-dom"/>
</dbReference>
<evidence type="ECO:0000313" key="2">
    <source>
        <dbReference type="EMBL" id="MBC6466169.1"/>
    </source>
</evidence>
<dbReference type="EMBL" id="JABVEC010000007">
    <property type="protein sequence ID" value="MBC6466169.1"/>
    <property type="molecule type" value="Genomic_DNA"/>
</dbReference>